<dbReference type="Pfam" id="PF01789">
    <property type="entry name" value="PsbP"/>
    <property type="match status" value="1"/>
</dbReference>
<evidence type="ECO:0000259" key="3">
    <source>
        <dbReference type="Pfam" id="PF01789"/>
    </source>
</evidence>
<dbReference type="PANTHER" id="PTHR31407:SF16">
    <property type="entry name" value="PSBP DOMAIN-CONTAINING PROTEIN 7, CHLOROPLASTIC"/>
    <property type="match status" value="1"/>
</dbReference>
<sequence length="356" mass="38104">MKTIGEILLVAVCLQSSLAFQAPVTNTASFSRLSPPTSTSRHVSNDDKQVVSPISEAANNDDSNTPSAAPSSSSSSSSSPAATEPQEFRRVVDTRPPPTADQMMLALGTNPRRLLLGNLSAAGIALAGNFLGVTSKLLTAVPEEVVEKTSLDTYYPRGDFKRCRSRGYTFVIPKEWVADTFVELAKAQRRIQPLDYTMSGPGSSRQQQQQQPNTLPDAAYGPAGRLNSKGVSESGDTNVSVIVNNGLKGFSLMGTLGTPQNAAEFLLSRSIAPEGSGRVATLLNSFEDKDRNAYQFEYILDRGSRGPPLRNIAVIAGSTKGDAFYTLTVVAPATQWEKEAVSTKLRKIASSFHLTV</sequence>
<proteinExistence type="predicted"/>
<dbReference type="Gene3D" id="3.40.1000.10">
    <property type="entry name" value="Mog1/PsbP, alpha/beta/alpha sandwich"/>
    <property type="match status" value="1"/>
</dbReference>
<feature type="chain" id="PRO_5042219299" description="PsbP C-terminal domain-containing protein" evidence="2">
    <location>
        <begin position="20"/>
        <end position="356"/>
    </location>
</feature>
<evidence type="ECO:0000313" key="5">
    <source>
        <dbReference type="Proteomes" id="UP001295423"/>
    </source>
</evidence>
<dbReference type="GO" id="GO:0005509">
    <property type="term" value="F:calcium ion binding"/>
    <property type="evidence" value="ECO:0007669"/>
    <property type="project" value="InterPro"/>
</dbReference>
<gene>
    <name evidence="4" type="ORF">CYCCA115_LOCUS3548</name>
</gene>
<dbReference type="GO" id="GO:0019898">
    <property type="term" value="C:extrinsic component of membrane"/>
    <property type="evidence" value="ECO:0007669"/>
    <property type="project" value="InterPro"/>
</dbReference>
<dbReference type="InterPro" id="IPR016123">
    <property type="entry name" value="Mog1/PsbP_a/b/a-sand"/>
</dbReference>
<dbReference type="GO" id="GO:0009523">
    <property type="term" value="C:photosystem II"/>
    <property type="evidence" value="ECO:0007669"/>
    <property type="project" value="InterPro"/>
</dbReference>
<protein>
    <recommendedName>
        <fullName evidence="3">PsbP C-terminal domain-containing protein</fullName>
    </recommendedName>
</protein>
<dbReference type="Proteomes" id="UP001295423">
    <property type="component" value="Unassembled WGS sequence"/>
</dbReference>
<reference evidence="4" key="1">
    <citation type="submission" date="2023-08" db="EMBL/GenBank/DDBJ databases">
        <authorList>
            <person name="Audoor S."/>
            <person name="Bilcke G."/>
        </authorList>
    </citation>
    <scope>NUCLEOTIDE SEQUENCE</scope>
</reference>
<keyword evidence="5" id="KW-1185">Reference proteome</keyword>
<feature type="region of interest" description="Disordered" evidence="1">
    <location>
        <begin position="195"/>
        <end position="234"/>
    </location>
</feature>
<dbReference type="EMBL" id="CAKOGP040000324">
    <property type="protein sequence ID" value="CAJ1933997.1"/>
    <property type="molecule type" value="Genomic_DNA"/>
</dbReference>
<feature type="compositionally biased region" description="Polar residues" evidence="1">
    <location>
        <begin position="28"/>
        <end position="42"/>
    </location>
</feature>
<feature type="region of interest" description="Disordered" evidence="1">
    <location>
        <begin position="28"/>
        <end position="99"/>
    </location>
</feature>
<evidence type="ECO:0000256" key="2">
    <source>
        <dbReference type="SAM" id="SignalP"/>
    </source>
</evidence>
<keyword evidence="2" id="KW-0732">Signal</keyword>
<dbReference type="AlphaFoldDB" id="A0AAD2CGH3"/>
<feature type="domain" description="PsbP C-terminal" evidence="3">
    <location>
        <begin position="166"/>
        <end position="353"/>
    </location>
</feature>
<feature type="signal peptide" evidence="2">
    <location>
        <begin position="1"/>
        <end position="19"/>
    </location>
</feature>
<dbReference type="SUPFAM" id="SSF55724">
    <property type="entry name" value="Mog1p/PsbP-like"/>
    <property type="match status" value="1"/>
</dbReference>
<dbReference type="GO" id="GO:0015979">
    <property type="term" value="P:photosynthesis"/>
    <property type="evidence" value="ECO:0007669"/>
    <property type="project" value="InterPro"/>
</dbReference>
<comment type="caution">
    <text evidence="4">The sequence shown here is derived from an EMBL/GenBank/DDBJ whole genome shotgun (WGS) entry which is preliminary data.</text>
</comment>
<dbReference type="PANTHER" id="PTHR31407">
    <property type="match status" value="1"/>
</dbReference>
<dbReference type="InterPro" id="IPR002683">
    <property type="entry name" value="PsbP_C"/>
</dbReference>
<accession>A0AAD2CGH3</accession>
<evidence type="ECO:0000256" key="1">
    <source>
        <dbReference type="SAM" id="MobiDB-lite"/>
    </source>
</evidence>
<organism evidence="4 5">
    <name type="scientific">Cylindrotheca closterium</name>
    <dbReference type="NCBI Taxonomy" id="2856"/>
    <lineage>
        <taxon>Eukaryota</taxon>
        <taxon>Sar</taxon>
        <taxon>Stramenopiles</taxon>
        <taxon>Ochrophyta</taxon>
        <taxon>Bacillariophyta</taxon>
        <taxon>Bacillariophyceae</taxon>
        <taxon>Bacillariophycidae</taxon>
        <taxon>Bacillariales</taxon>
        <taxon>Bacillariaceae</taxon>
        <taxon>Cylindrotheca</taxon>
    </lineage>
</organism>
<name>A0AAD2CGH3_9STRA</name>
<feature type="compositionally biased region" description="Low complexity" evidence="1">
    <location>
        <begin position="66"/>
        <end position="82"/>
    </location>
</feature>
<evidence type="ECO:0000313" key="4">
    <source>
        <dbReference type="EMBL" id="CAJ1933997.1"/>
    </source>
</evidence>